<keyword evidence="3" id="KW-1185">Reference proteome</keyword>
<protein>
    <submittedName>
        <fullName evidence="2">Uncharacterized protein</fullName>
    </submittedName>
</protein>
<dbReference type="VEuPathDB" id="TrichDB:TRFO_32090"/>
<name>A0A1J4JUK3_9EUKA</name>
<feature type="coiled-coil region" evidence="1">
    <location>
        <begin position="200"/>
        <end position="262"/>
    </location>
</feature>
<proteinExistence type="predicted"/>
<dbReference type="EMBL" id="MLAK01000924">
    <property type="protein sequence ID" value="OHT01198.1"/>
    <property type="molecule type" value="Genomic_DNA"/>
</dbReference>
<keyword evidence="1" id="KW-0175">Coiled coil</keyword>
<dbReference type="AlphaFoldDB" id="A0A1J4JUK3"/>
<accession>A0A1J4JUK3</accession>
<dbReference type="RefSeq" id="XP_068354334.1">
    <property type="nucleotide sequence ID" value="XM_068508305.1"/>
</dbReference>
<sequence>MQKPQKDKIQYFQEKEDEFITDMMKSIEIWRNQGNLSASNSPYKKKDIRTPSKYKYKLYKKEYEEGRFKVDEYDIKEYNLKVSLGNSRNLLRKDHLQNQALTREQKFKQSMKPYTNSTTISAIMDRAQVEASESYIQNMKKPCNELLANQKRIVGIRGQLVNKIKQNPNLIKEQSSLESKFNAPRRKQSNFSRKDIYRKINEITTDLKAIEFTNEDLEEQIAVIEKAKATLESEKTSYEVSLNFEKERLADARKRLHEIKSQDKPCEMIEQNE</sequence>
<evidence type="ECO:0000313" key="2">
    <source>
        <dbReference type="EMBL" id="OHT01198.1"/>
    </source>
</evidence>
<reference evidence="2" key="1">
    <citation type="submission" date="2016-10" db="EMBL/GenBank/DDBJ databases">
        <authorList>
            <person name="Benchimol M."/>
            <person name="Almeida L.G."/>
            <person name="Vasconcelos A.T."/>
            <person name="Perreira-Neves A."/>
            <person name="Rosa I.A."/>
            <person name="Tasca T."/>
            <person name="Bogo M.R."/>
            <person name="de Souza W."/>
        </authorList>
    </citation>
    <scope>NUCLEOTIDE SEQUENCE [LARGE SCALE GENOMIC DNA]</scope>
    <source>
        <strain evidence="2">K</strain>
    </source>
</reference>
<dbReference type="GeneID" id="94843009"/>
<organism evidence="2 3">
    <name type="scientific">Tritrichomonas foetus</name>
    <dbReference type="NCBI Taxonomy" id="1144522"/>
    <lineage>
        <taxon>Eukaryota</taxon>
        <taxon>Metamonada</taxon>
        <taxon>Parabasalia</taxon>
        <taxon>Tritrichomonadida</taxon>
        <taxon>Tritrichomonadidae</taxon>
        <taxon>Tritrichomonas</taxon>
    </lineage>
</organism>
<comment type="caution">
    <text evidence="2">The sequence shown here is derived from an EMBL/GenBank/DDBJ whole genome shotgun (WGS) entry which is preliminary data.</text>
</comment>
<dbReference type="Proteomes" id="UP000179807">
    <property type="component" value="Unassembled WGS sequence"/>
</dbReference>
<evidence type="ECO:0000256" key="1">
    <source>
        <dbReference type="SAM" id="Coils"/>
    </source>
</evidence>
<gene>
    <name evidence="2" type="ORF">TRFO_32090</name>
</gene>
<evidence type="ECO:0000313" key="3">
    <source>
        <dbReference type="Proteomes" id="UP000179807"/>
    </source>
</evidence>